<feature type="domain" description="FATC" evidence="14">
    <location>
        <begin position="1664"/>
        <end position="1696"/>
    </location>
</feature>
<dbReference type="InterPro" id="IPR024585">
    <property type="entry name" value="mTOR_dom"/>
</dbReference>
<dbReference type="InterPro" id="IPR026683">
    <property type="entry name" value="TOR_cat"/>
</dbReference>
<dbReference type="GO" id="GO:0045930">
    <property type="term" value="P:negative regulation of mitotic cell cycle"/>
    <property type="evidence" value="ECO:0007669"/>
    <property type="project" value="UniProtKB-ARBA"/>
</dbReference>
<dbReference type="InterPro" id="IPR014009">
    <property type="entry name" value="PIK_FAT"/>
</dbReference>
<evidence type="ECO:0000256" key="5">
    <source>
        <dbReference type="ARBA" id="ARBA00022777"/>
    </source>
</evidence>
<comment type="similarity">
    <text evidence="1 10">Belongs to the PI3/PI4-kinase family.</text>
</comment>
<dbReference type="FunFam" id="1.20.120.150:FF:000001">
    <property type="entry name" value="Serine/threonine-protein kinase TOR"/>
    <property type="match status" value="1"/>
</dbReference>
<dbReference type="InterPro" id="IPR011989">
    <property type="entry name" value="ARM-like"/>
</dbReference>
<dbReference type="GO" id="GO:0031932">
    <property type="term" value="C:TORC2 complex"/>
    <property type="evidence" value="ECO:0007669"/>
    <property type="project" value="TreeGrafter"/>
</dbReference>
<keyword evidence="4 10" id="KW-0547">Nucleotide-binding</keyword>
<dbReference type="InterPro" id="IPR057564">
    <property type="entry name" value="HEAT_ATR"/>
</dbReference>
<dbReference type="InterPro" id="IPR050517">
    <property type="entry name" value="DDR_Repair_Kinase"/>
</dbReference>
<evidence type="ECO:0000256" key="11">
    <source>
        <dbReference type="SAM" id="MobiDB-lite"/>
    </source>
</evidence>
<organism evidence="15">
    <name type="scientific">Lepeophtheirus salmonis</name>
    <name type="common">Salmon louse</name>
    <name type="synonym">Caligus salmonis</name>
    <dbReference type="NCBI Taxonomy" id="72036"/>
    <lineage>
        <taxon>Eukaryota</taxon>
        <taxon>Metazoa</taxon>
        <taxon>Ecdysozoa</taxon>
        <taxon>Arthropoda</taxon>
        <taxon>Crustacea</taxon>
        <taxon>Multicrustacea</taxon>
        <taxon>Hexanauplia</taxon>
        <taxon>Copepoda</taxon>
        <taxon>Siphonostomatoida</taxon>
        <taxon>Caligidae</taxon>
        <taxon>Lepeophtheirus</taxon>
    </lineage>
</organism>
<dbReference type="Pfam" id="PF00454">
    <property type="entry name" value="PI3_PI4_kinase"/>
    <property type="match status" value="1"/>
</dbReference>
<dbReference type="GO" id="GO:0004674">
    <property type="term" value="F:protein serine/threonine kinase activity"/>
    <property type="evidence" value="ECO:0007669"/>
    <property type="project" value="UniProtKB-KW"/>
</dbReference>
<dbReference type="FunFam" id="1.10.1070.11:FF:000007">
    <property type="entry name" value="Serine/threonine-protein kinase TOR"/>
    <property type="match status" value="1"/>
</dbReference>
<dbReference type="SMART" id="SM01343">
    <property type="entry name" value="FATC"/>
    <property type="match status" value="1"/>
</dbReference>
<dbReference type="Pfam" id="PF23593">
    <property type="entry name" value="HEAT_ATR"/>
    <property type="match status" value="1"/>
</dbReference>
<dbReference type="InterPro" id="IPR036940">
    <property type="entry name" value="PI3/4_kinase_cat_sf"/>
</dbReference>
<evidence type="ECO:0000256" key="10">
    <source>
        <dbReference type="RuleBase" id="RU364109"/>
    </source>
</evidence>
<dbReference type="SUPFAM" id="SSF47212">
    <property type="entry name" value="FKBP12-rapamycin-binding domain of FKBP-rapamycin-associated protein (FRAP)"/>
    <property type="match status" value="1"/>
</dbReference>
<evidence type="ECO:0000259" key="13">
    <source>
        <dbReference type="PROSITE" id="PS51189"/>
    </source>
</evidence>
<dbReference type="InterPro" id="IPR018936">
    <property type="entry name" value="PI3/4_kinase_CS"/>
</dbReference>
<comment type="catalytic activity">
    <reaction evidence="8 10">
        <text>L-threonyl-[protein] + ATP = O-phospho-L-threonyl-[protein] + ADP + H(+)</text>
        <dbReference type="Rhea" id="RHEA:46608"/>
        <dbReference type="Rhea" id="RHEA-COMP:11060"/>
        <dbReference type="Rhea" id="RHEA-COMP:11605"/>
        <dbReference type="ChEBI" id="CHEBI:15378"/>
        <dbReference type="ChEBI" id="CHEBI:30013"/>
        <dbReference type="ChEBI" id="CHEBI:30616"/>
        <dbReference type="ChEBI" id="CHEBI:61977"/>
        <dbReference type="ChEBI" id="CHEBI:456216"/>
        <dbReference type="EC" id="2.7.11.1"/>
    </reaction>
</comment>
<dbReference type="GO" id="GO:0045787">
    <property type="term" value="P:positive regulation of cell cycle"/>
    <property type="evidence" value="ECO:0007669"/>
    <property type="project" value="UniProtKB-ARBA"/>
</dbReference>
<dbReference type="CDD" id="cd05169">
    <property type="entry name" value="PIKKc_TOR"/>
    <property type="match status" value="1"/>
</dbReference>
<dbReference type="GO" id="GO:0005524">
    <property type="term" value="F:ATP binding"/>
    <property type="evidence" value="ECO:0007669"/>
    <property type="project" value="UniProtKB-KW"/>
</dbReference>
<dbReference type="GO" id="GO:0044877">
    <property type="term" value="F:protein-containing complex binding"/>
    <property type="evidence" value="ECO:0007669"/>
    <property type="project" value="InterPro"/>
</dbReference>
<feature type="compositionally biased region" description="Low complexity" evidence="11">
    <location>
        <begin position="1606"/>
        <end position="1615"/>
    </location>
</feature>
<dbReference type="GO" id="GO:0005634">
    <property type="term" value="C:nucleus"/>
    <property type="evidence" value="ECO:0007669"/>
    <property type="project" value="TreeGrafter"/>
</dbReference>
<accession>A0A0K2TDA5</accession>
<dbReference type="EC" id="2.7.11.1" evidence="10"/>
<dbReference type="PROSITE" id="PS00916">
    <property type="entry name" value="PI3_4_KINASE_2"/>
    <property type="match status" value="1"/>
</dbReference>
<dbReference type="SUPFAM" id="SSF56112">
    <property type="entry name" value="Protein kinase-like (PK-like)"/>
    <property type="match status" value="1"/>
</dbReference>
<evidence type="ECO:0000256" key="1">
    <source>
        <dbReference type="ARBA" id="ARBA00011031"/>
    </source>
</evidence>
<dbReference type="GO" id="GO:0005737">
    <property type="term" value="C:cytoplasm"/>
    <property type="evidence" value="ECO:0007669"/>
    <property type="project" value="TreeGrafter"/>
</dbReference>
<dbReference type="Gene3D" id="1.10.1070.11">
    <property type="entry name" value="Phosphatidylinositol 3-/4-kinase, catalytic domain"/>
    <property type="match status" value="1"/>
</dbReference>
<evidence type="ECO:0000259" key="12">
    <source>
        <dbReference type="PROSITE" id="PS50290"/>
    </source>
</evidence>
<evidence type="ECO:0000256" key="4">
    <source>
        <dbReference type="ARBA" id="ARBA00022741"/>
    </source>
</evidence>
<evidence type="ECO:0000256" key="3">
    <source>
        <dbReference type="ARBA" id="ARBA00022737"/>
    </source>
</evidence>
<dbReference type="GO" id="GO:0016242">
    <property type="term" value="P:negative regulation of macroautophagy"/>
    <property type="evidence" value="ECO:0007669"/>
    <property type="project" value="TreeGrafter"/>
</dbReference>
<keyword evidence="10" id="KW-0723">Serine/threonine-protein kinase</keyword>
<dbReference type="GO" id="GO:0010605">
    <property type="term" value="P:negative regulation of macromolecule metabolic process"/>
    <property type="evidence" value="ECO:0007669"/>
    <property type="project" value="UniProtKB-ARBA"/>
</dbReference>
<dbReference type="SMART" id="SM00146">
    <property type="entry name" value="PI3Kc"/>
    <property type="match status" value="1"/>
</dbReference>
<dbReference type="Gene3D" id="1.20.120.150">
    <property type="entry name" value="FKBP12-rapamycin binding domain"/>
    <property type="match status" value="1"/>
</dbReference>
<dbReference type="PROSITE" id="PS51189">
    <property type="entry name" value="FAT"/>
    <property type="match status" value="1"/>
</dbReference>
<dbReference type="SUPFAM" id="SSF48371">
    <property type="entry name" value="ARM repeat"/>
    <property type="match status" value="2"/>
</dbReference>
<dbReference type="InterPro" id="IPR003151">
    <property type="entry name" value="PIK-rel_kinase_FAT"/>
</dbReference>
<evidence type="ECO:0000256" key="2">
    <source>
        <dbReference type="ARBA" id="ARBA00022679"/>
    </source>
</evidence>
<dbReference type="EMBL" id="HACA01006469">
    <property type="protein sequence ID" value="CDW23830.1"/>
    <property type="molecule type" value="Transcribed_RNA"/>
</dbReference>
<proteinExistence type="inferred from homology"/>
<feature type="domain" description="FAT" evidence="13">
    <location>
        <begin position="586"/>
        <end position="1140"/>
    </location>
</feature>
<dbReference type="OrthoDB" id="2250022at2759"/>
<evidence type="ECO:0000256" key="9">
    <source>
        <dbReference type="ARBA" id="ARBA00048679"/>
    </source>
</evidence>
<dbReference type="InterPro" id="IPR036738">
    <property type="entry name" value="FRB_sf"/>
</dbReference>
<protein>
    <recommendedName>
        <fullName evidence="10">Serine/threonine-protein kinase TOR</fullName>
        <ecNumber evidence="10">2.7.11.1</ecNumber>
    </recommendedName>
</protein>
<keyword evidence="7" id="KW-0131">Cell cycle</keyword>
<feature type="region of interest" description="Disordered" evidence="11">
    <location>
        <begin position="1596"/>
        <end position="1615"/>
    </location>
</feature>
<gene>
    <name evidence="15" type="primary">Mtor</name>
</gene>
<evidence type="ECO:0000313" key="15">
    <source>
        <dbReference type="EMBL" id="CDW23830.1"/>
    </source>
</evidence>
<dbReference type="FunFam" id="3.30.1010.10:FF:000004">
    <property type="entry name" value="Serine/threonine-protein kinase TOR"/>
    <property type="match status" value="1"/>
</dbReference>
<feature type="domain" description="PI3K/PI4K catalytic" evidence="12">
    <location>
        <begin position="1314"/>
        <end position="1628"/>
    </location>
</feature>
<keyword evidence="2 10" id="KW-0808">Transferase</keyword>
<sequence>MVNTSVLRAIGDLAHVGGTLMKSYVDELLMLLLEMLNDSSSNQKREVSLWVLAQLVESTGSVITPYHRYPSLLDTLLNFLRLDQRPPIRTRTLRLLGLLGALDPYRHKMNMGQIDSAVVQSAPLIAINDTQSEMEQSYEMTTSEMLVNMGTGNLEEFYPSVAIASLMKIIRDTAQQHNDVVKAVTFIFKALGVKSVPYIPQVIPSMMNVIRTSDSAGREFLFQQLGSLISIVRQHIRNDLEDIFTLIKEFWVVGSQLQSTIIFLVENIAAALGSEFKVYLPQLIPQILRVLMHDSSEDRDVTVKLLAALQKFGNTLDDYIHLILPPIVKLFDSSEIPIPTRKAALDCIDQLTDTIDFSEYASRIIHPLVRCLDSCPELRPSAMETLTSLAWQLGKKYTIFIHMVHKVLINHKINHQRYDILYARLKDPTGHIGPLEDVRSSRMRNRKQDFSELLPPSSDINMVKKHPFSAMNLQKAWIVNRRVSKDDWLEWHSKLCIELLKASPSPALRACSAVAQQYSQLAKDLFNASFVSCWSELDATQQDELMSSLEQALTVPDLPEISQTILNLAEFMERCDKGPLPLDPILLGEQAMRCRAFAKALHYKEDEFHKASSVPVLEALIAINNKLGQKEAAAGLLDWGRKNLTGDLKVQERWYEKLHDWDRALGEYERKAVEDSKDPELILGKMRCLEAMGDWSDLHTISKDKWEGASNDTRNKMARMASTAAWGLQDWEAMEKFVNCLPKESQDGGFYRAVLSIHHENWNYAEKLIDMTRELLDREVTALSLESYQRVYPTMVSVQMLVELEEVIEYKLIPERRSTIKEMWWDRLQGCQRVVEDWQRIMQVRSLVLSPQEDQRTWLKYASLCRKSGRLQLSNKTLVTILGTDPAENSNSRLPTTHPRASFAYCKHLWASDLKERALLRLEEFVSQYLEPLIYPMNQNPKNDEESGKEKRELNQLLARCYLKLGQWQENLQGLNEKSIPKVFDYYASSTEYDTDWYKAWHSLAVWSFESVLYHKINGVSNSNKNSKDFEVYIISTYGVPALKGFVRSINLSKGSSLQDTLRLLTLLFDYGHQVGMYEALHEGIRTIEIDNWLQVIPQLIARIDTPKPLVSRLIHQLLTDVGKHHPQALVYSLTVACKSNNVSRRQAALKILNKMKEHSETLVNHAVTISDELIRVAILWHEQWHEGLEEASRMFFGDLNIQGMMAVLEPLHKMLEAGPQTLKEISFQTTYGQEITEAKKYCQRYQQCNDMRHLNHAWDIYYQVFRRITRQLPQLTQLELQYVSPQLLMCRDLELAVPGSYVPHQPLIRIMSVQPSLQVITSKQRPRKLCLRGSNGKTFMFLLKGHEDLRQDERVMQFFSLVNSLLLNDPETYRRNLAIQRFAVIPLSTNSGLIGWVPHSDTLHGLIKDYREKKRILLNIEHRIMQKMTNDYDNLPLMNKVEVFEHSLEHTNGDDLATLLLLKSPSSEIWFDRRTNLTRSLAVMSMVGYVLGLGDRHPSNLLLDRMSGKILHIDFGDCFEVAMTREKYPEKIPFRLTRMLINAMEVTGIEGTYRRTCESVMTVLRRNKDSLMAVLEAFVYDPLLNWRLTNAPNKQKTKTHEQVLSNSGEDISGSVSSSVLRKLDSIDHTDPDTIEPEALDPKALEAIQRVRDKLKGRDFKDKYNLVVAEQVDLLIKQATSNENLCQCYVGWCAFW</sequence>
<dbReference type="InterPro" id="IPR009076">
    <property type="entry name" value="FRB_dom"/>
</dbReference>
<dbReference type="PANTHER" id="PTHR11139:SF9">
    <property type="entry name" value="SERINE_THREONINE-PROTEIN KINASE MTOR"/>
    <property type="match status" value="1"/>
</dbReference>
<dbReference type="SMART" id="SM01346">
    <property type="entry name" value="DUF3385"/>
    <property type="match status" value="1"/>
</dbReference>
<dbReference type="GO" id="GO:0031931">
    <property type="term" value="C:TORC1 complex"/>
    <property type="evidence" value="ECO:0007669"/>
    <property type="project" value="UniProtKB-ARBA"/>
</dbReference>
<dbReference type="GO" id="GO:0045893">
    <property type="term" value="P:positive regulation of DNA-templated transcription"/>
    <property type="evidence" value="ECO:0007669"/>
    <property type="project" value="UniProtKB-ARBA"/>
</dbReference>
<dbReference type="InterPro" id="IPR000403">
    <property type="entry name" value="PI3/4_kinase_cat_dom"/>
</dbReference>
<dbReference type="Gene3D" id="3.30.1010.10">
    <property type="entry name" value="Phosphatidylinositol 3-kinase Catalytic Subunit, Chain A, domain 4"/>
    <property type="match status" value="1"/>
</dbReference>
<evidence type="ECO:0000256" key="6">
    <source>
        <dbReference type="ARBA" id="ARBA00022840"/>
    </source>
</evidence>
<dbReference type="Gene3D" id="1.25.10.10">
    <property type="entry name" value="Leucine-rich Repeat Variant"/>
    <property type="match status" value="1"/>
</dbReference>
<dbReference type="Pfam" id="PF11865">
    <property type="entry name" value="mTOR_dom"/>
    <property type="match status" value="1"/>
</dbReference>
<keyword evidence="3" id="KW-0677">Repeat</keyword>
<dbReference type="Pfam" id="PF02259">
    <property type="entry name" value="FAT"/>
    <property type="match status" value="1"/>
</dbReference>
<dbReference type="InterPro" id="IPR016024">
    <property type="entry name" value="ARM-type_fold"/>
</dbReference>
<evidence type="ECO:0000259" key="14">
    <source>
        <dbReference type="PROSITE" id="PS51190"/>
    </source>
</evidence>
<comment type="catalytic activity">
    <reaction evidence="9">
        <text>L-seryl-[protein] + ATP = O-phospho-L-seryl-[protein] + ADP + H(+)</text>
        <dbReference type="Rhea" id="RHEA:17989"/>
        <dbReference type="Rhea" id="RHEA-COMP:9863"/>
        <dbReference type="Rhea" id="RHEA-COMP:11604"/>
        <dbReference type="ChEBI" id="CHEBI:15378"/>
        <dbReference type="ChEBI" id="CHEBI:29999"/>
        <dbReference type="ChEBI" id="CHEBI:30616"/>
        <dbReference type="ChEBI" id="CHEBI:83421"/>
        <dbReference type="ChEBI" id="CHEBI:456216"/>
        <dbReference type="EC" id="2.7.11.1"/>
    </reaction>
</comment>
<evidence type="ECO:0000256" key="8">
    <source>
        <dbReference type="ARBA" id="ARBA00047899"/>
    </source>
</evidence>
<dbReference type="Pfam" id="PF02260">
    <property type="entry name" value="FATC"/>
    <property type="match status" value="1"/>
</dbReference>
<dbReference type="SMART" id="SM01345">
    <property type="entry name" value="Rapamycin_bind"/>
    <property type="match status" value="1"/>
</dbReference>
<dbReference type="Pfam" id="PF08771">
    <property type="entry name" value="FRB_dom"/>
    <property type="match status" value="1"/>
</dbReference>
<keyword evidence="5 10" id="KW-0418">Kinase</keyword>
<keyword evidence="6 10" id="KW-0067">ATP-binding</keyword>
<dbReference type="PROSITE" id="PS50290">
    <property type="entry name" value="PI3_4_KINASE_3"/>
    <property type="match status" value="1"/>
</dbReference>
<dbReference type="GO" id="GO:2000243">
    <property type="term" value="P:positive regulation of reproductive process"/>
    <property type="evidence" value="ECO:0007669"/>
    <property type="project" value="UniProtKB-ARBA"/>
</dbReference>
<dbReference type="GO" id="GO:0038202">
    <property type="term" value="P:TORC1 signaling"/>
    <property type="evidence" value="ECO:0007669"/>
    <property type="project" value="TreeGrafter"/>
</dbReference>
<name>A0A0K2TDA5_LEPSM</name>
<reference evidence="15" key="1">
    <citation type="submission" date="2014-05" db="EMBL/GenBank/DDBJ databases">
        <authorList>
            <person name="Chronopoulou M."/>
        </authorList>
    </citation>
    <scope>NUCLEOTIDE SEQUENCE</scope>
    <source>
        <tissue evidence="15">Whole organism</tissue>
    </source>
</reference>
<dbReference type="PROSITE" id="PS51190">
    <property type="entry name" value="FATC"/>
    <property type="match status" value="1"/>
</dbReference>
<dbReference type="PROSITE" id="PS00915">
    <property type="entry name" value="PI3_4_KINASE_1"/>
    <property type="match status" value="1"/>
</dbReference>
<dbReference type="GO" id="GO:0106310">
    <property type="term" value="F:protein serine kinase activity"/>
    <property type="evidence" value="ECO:0007669"/>
    <property type="project" value="RHEA"/>
</dbReference>
<dbReference type="PANTHER" id="PTHR11139">
    <property type="entry name" value="ATAXIA TELANGIECTASIA MUTATED ATM -RELATED"/>
    <property type="match status" value="1"/>
</dbReference>
<dbReference type="InterPro" id="IPR003152">
    <property type="entry name" value="FATC_dom"/>
</dbReference>
<dbReference type="InterPro" id="IPR011009">
    <property type="entry name" value="Kinase-like_dom_sf"/>
</dbReference>
<evidence type="ECO:0000256" key="7">
    <source>
        <dbReference type="ARBA" id="ARBA00023306"/>
    </source>
</evidence>